<keyword evidence="1" id="KW-0863">Zinc-finger</keyword>
<dbReference type="EMBL" id="NBNE01007712">
    <property type="protein sequence ID" value="OWZ00325.1"/>
    <property type="molecule type" value="Genomic_DNA"/>
</dbReference>
<name>A0A225V4U4_9STRA</name>
<gene>
    <name evidence="3" type="ORF">PHMEG_00028512</name>
</gene>
<dbReference type="PROSITE" id="PS50158">
    <property type="entry name" value="ZF_CCHC"/>
    <property type="match status" value="1"/>
</dbReference>
<keyword evidence="1" id="KW-0479">Metal-binding</keyword>
<dbReference type="SUPFAM" id="SSF57756">
    <property type="entry name" value="Retrovirus zinc finger-like domains"/>
    <property type="match status" value="1"/>
</dbReference>
<dbReference type="AlphaFoldDB" id="A0A225V4U4"/>
<organism evidence="3 4">
    <name type="scientific">Phytophthora megakarya</name>
    <dbReference type="NCBI Taxonomy" id="4795"/>
    <lineage>
        <taxon>Eukaryota</taxon>
        <taxon>Sar</taxon>
        <taxon>Stramenopiles</taxon>
        <taxon>Oomycota</taxon>
        <taxon>Peronosporomycetes</taxon>
        <taxon>Peronosporales</taxon>
        <taxon>Peronosporaceae</taxon>
        <taxon>Phytophthora</taxon>
    </lineage>
</organism>
<comment type="caution">
    <text evidence="3">The sequence shown here is derived from an EMBL/GenBank/DDBJ whole genome shotgun (WGS) entry which is preliminary data.</text>
</comment>
<feature type="domain" description="CCHC-type" evidence="2">
    <location>
        <begin position="83"/>
        <end position="97"/>
    </location>
</feature>
<protein>
    <recommendedName>
        <fullName evidence="2">CCHC-type domain-containing protein</fullName>
    </recommendedName>
</protein>
<dbReference type="GO" id="GO:0008270">
    <property type="term" value="F:zinc ion binding"/>
    <property type="evidence" value="ECO:0007669"/>
    <property type="project" value="UniProtKB-KW"/>
</dbReference>
<evidence type="ECO:0000313" key="4">
    <source>
        <dbReference type="Proteomes" id="UP000198211"/>
    </source>
</evidence>
<sequence length="107" mass="11800">MRVNVLGVTSEVPLASLKEVLAVNQHHPTNIKINQGRCRSPVLTFASADEARAVMAAYNDEEGAVLCIGNIRLKVVPARNDDCWECRRPGHIHRNCPLLMRAKETAA</sequence>
<dbReference type="InterPro" id="IPR001878">
    <property type="entry name" value="Znf_CCHC"/>
</dbReference>
<evidence type="ECO:0000256" key="1">
    <source>
        <dbReference type="PROSITE-ProRule" id="PRU00047"/>
    </source>
</evidence>
<dbReference type="GO" id="GO:0003676">
    <property type="term" value="F:nucleic acid binding"/>
    <property type="evidence" value="ECO:0007669"/>
    <property type="project" value="InterPro"/>
</dbReference>
<accession>A0A225V4U4</accession>
<proteinExistence type="predicted"/>
<evidence type="ECO:0000259" key="2">
    <source>
        <dbReference type="PROSITE" id="PS50158"/>
    </source>
</evidence>
<dbReference type="Proteomes" id="UP000198211">
    <property type="component" value="Unassembled WGS sequence"/>
</dbReference>
<keyword evidence="4" id="KW-1185">Reference proteome</keyword>
<dbReference type="InterPro" id="IPR036875">
    <property type="entry name" value="Znf_CCHC_sf"/>
</dbReference>
<reference evidence="4" key="1">
    <citation type="submission" date="2017-03" db="EMBL/GenBank/DDBJ databases">
        <title>Phytopthora megakarya and P. palmivora, two closely related causual agents of cacao black pod achieved similar genome size and gene model numbers by different mechanisms.</title>
        <authorList>
            <person name="Ali S."/>
            <person name="Shao J."/>
            <person name="Larry D.J."/>
            <person name="Kronmiller B."/>
            <person name="Shen D."/>
            <person name="Strem M.D."/>
            <person name="Melnick R.L."/>
            <person name="Guiltinan M.J."/>
            <person name="Tyler B.M."/>
            <person name="Meinhardt L.W."/>
            <person name="Bailey B.A."/>
        </authorList>
    </citation>
    <scope>NUCLEOTIDE SEQUENCE [LARGE SCALE GENOMIC DNA]</scope>
    <source>
        <strain evidence="4">zdho120</strain>
    </source>
</reference>
<evidence type="ECO:0000313" key="3">
    <source>
        <dbReference type="EMBL" id="OWZ00325.1"/>
    </source>
</evidence>
<keyword evidence="1" id="KW-0862">Zinc</keyword>